<dbReference type="PROSITE" id="PS50283">
    <property type="entry name" value="NA_SOLUT_SYMP_3"/>
    <property type="match status" value="1"/>
</dbReference>
<dbReference type="SUPFAM" id="SSF55874">
    <property type="entry name" value="ATPase domain of HSP90 chaperone/DNA topoisomerase II/histidine kinase"/>
    <property type="match status" value="1"/>
</dbReference>
<dbReference type="Gene3D" id="1.20.1730.10">
    <property type="entry name" value="Sodium/glucose cotransporter"/>
    <property type="match status" value="1"/>
</dbReference>
<feature type="transmembrane region" description="Helical" evidence="14">
    <location>
        <begin position="399"/>
        <end position="420"/>
    </location>
</feature>
<name>A0A0C5VSU1_9GAMM</name>
<feature type="transmembrane region" description="Helical" evidence="14">
    <location>
        <begin position="70"/>
        <end position="91"/>
    </location>
</feature>
<keyword evidence="13 14" id="KW-0472">Membrane</keyword>
<dbReference type="AlphaFoldDB" id="A0A0C5VSU1"/>
<gene>
    <name evidence="17" type="ORF">YC6258_05211</name>
</gene>
<keyword evidence="10" id="KW-0067">ATP-binding</keyword>
<keyword evidence="8" id="KW-0547">Nucleotide-binding</keyword>
<dbReference type="PROSITE" id="PS50112">
    <property type="entry name" value="PAS"/>
    <property type="match status" value="1"/>
</dbReference>
<evidence type="ECO:0000259" key="16">
    <source>
        <dbReference type="PROSITE" id="PS50112"/>
    </source>
</evidence>
<dbReference type="GO" id="GO:0022857">
    <property type="term" value="F:transmembrane transporter activity"/>
    <property type="evidence" value="ECO:0007669"/>
    <property type="project" value="InterPro"/>
</dbReference>
<dbReference type="NCBIfam" id="TIGR00229">
    <property type="entry name" value="sensory_box"/>
    <property type="match status" value="1"/>
</dbReference>
<dbReference type="GO" id="GO:0000155">
    <property type="term" value="F:phosphorelay sensor kinase activity"/>
    <property type="evidence" value="ECO:0007669"/>
    <property type="project" value="InterPro"/>
</dbReference>
<evidence type="ECO:0000256" key="2">
    <source>
        <dbReference type="ARBA" id="ARBA00004141"/>
    </source>
</evidence>
<evidence type="ECO:0000256" key="4">
    <source>
        <dbReference type="ARBA" id="ARBA00012438"/>
    </source>
</evidence>
<feature type="transmembrane region" description="Helical" evidence="14">
    <location>
        <begin position="273"/>
        <end position="299"/>
    </location>
</feature>
<dbReference type="Gene3D" id="1.10.287.130">
    <property type="match status" value="1"/>
</dbReference>
<dbReference type="GO" id="GO:0006355">
    <property type="term" value="P:regulation of DNA-templated transcription"/>
    <property type="evidence" value="ECO:0007669"/>
    <property type="project" value="InterPro"/>
</dbReference>
<protein>
    <recommendedName>
        <fullName evidence="4">histidine kinase</fullName>
        <ecNumber evidence="4">2.7.13.3</ecNumber>
    </recommendedName>
</protein>
<evidence type="ECO:0000259" key="15">
    <source>
        <dbReference type="PROSITE" id="PS50109"/>
    </source>
</evidence>
<dbReference type="KEGG" id="gsn:YC6258_05211"/>
<dbReference type="PROSITE" id="PS50109">
    <property type="entry name" value="HIS_KIN"/>
    <property type="match status" value="1"/>
</dbReference>
<evidence type="ECO:0000256" key="7">
    <source>
        <dbReference type="ARBA" id="ARBA00022692"/>
    </source>
</evidence>
<dbReference type="InterPro" id="IPR001734">
    <property type="entry name" value="Na/solute_symporter"/>
</dbReference>
<dbReference type="GO" id="GO:0016020">
    <property type="term" value="C:membrane"/>
    <property type="evidence" value="ECO:0007669"/>
    <property type="project" value="UniProtKB-SubCell"/>
</dbReference>
<dbReference type="GO" id="GO:0005524">
    <property type="term" value="F:ATP binding"/>
    <property type="evidence" value="ECO:0007669"/>
    <property type="project" value="UniProtKB-KW"/>
</dbReference>
<feature type="transmembrane region" description="Helical" evidence="14">
    <location>
        <begin position="319"/>
        <end position="344"/>
    </location>
</feature>
<keyword evidence="7 14" id="KW-0812">Transmembrane</keyword>
<dbReference type="PANTHER" id="PTHR43065:SF10">
    <property type="entry name" value="PEROXIDE STRESS-ACTIVATED HISTIDINE KINASE MAK3"/>
    <property type="match status" value="1"/>
</dbReference>
<comment type="catalytic activity">
    <reaction evidence="1">
        <text>ATP + protein L-histidine = ADP + protein N-phospho-L-histidine.</text>
        <dbReference type="EC" id="2.7.13.3"/>
    </reaction>
</comment>
<organism evidence="17 18">
    <name type="scientific">Gynuella sunshinyii YC6258</name>
    <dbReference type="NCBI Taxonomy" id="1445510"/>
    <lineage>
        <taxon>Bacteria</taxon>
        <taxon>Pseudomonadati</taxon>
        <taxon>Pseudomonadota</taxon>
        <taxon>Gammaproteobacteria</taxon>
        <taxon>Oceanospirillales</taxon>
        <taxon>Saccharospirillaceae</taxon>
        <taxon>Gynuella</taxon>
    </lineage>
</organism>
<evidence type="ECO:0000256" key="14">
    <source>
        <dbReference type="SAM" id="Phobius"/>
    </source>
</evidence>
<evidence type="ECO:0000256" key="9">
    <source>
        <dbReference type="ARBA" id="ARBA00022777"/>
    </source>
</evidence>
<dbReference type="Proteomes" id="UP000032266">
    <property type="component" value="Chromosome"/>
</dbReference>
<dbReference type="EMBL" id="CP007142">
    <property type="protein sequence ID" value="AJQ97241.1"/>
    <property type="molecule type" value="Genomic_DNA"/>
</dbReference>
<feature type="transmembrane region" description="Helical" evidence="14">
    <location>
        <begin position="183"/>
        <end position="210"/>
    </location>
</feature>
<feature type="transmembrane region" description="Helical" evidence="14">
    <location>
        <begin position="427"/>
        <end position="448"/>
    </location>
</feature>
<keyword evidence="6" id="KW-0808">Transferase</keyword>
<dbReference type="CDD" id="cd00082">
    <property type="entry name" value="HisKA"/>
    <property type="match status" value="1"/>
</dbReference>
<dbReference type="Pfam" id="PF00989">
    <property type="entry name" value="PAS"/>
    <property type="match status" value="1"/>
</dbReference>
<dbReference type="Gene3D" id="3.30.565.10">
    <property type="entry name" value="Histidine kinase-like ATPase, C-terminal domain"/>
    <property type="match status" value="1"/>
</dbReference>
<keyword evidence="9" id="KW-0418">Kinase</keyword>
<proteinExistence type="inferred from homology"/>
<dbReference type="SMART" id="SM00387">
    <property type="entry name" value="HATPase_c"/>
    <property type="match status" value="1"/>
</dbReference>
<dbReference type="SUPFAM" id="SSF55785">
    <property type="entry name" value="PYP-like sensor domain (PAS domain)"/>
    <property type="match status" value="1"/>
</dbReference>
<comment type="similarity">
    <text evidence="3">Belongs to the sodium:solute symporter (SSF) (TC 2.A.21) family.</text>
</comment>
<dbReference type="InterPro" id="IPR004358">
    <property type="entry name" value="Sig_transdc_His_kin-like_C"/>
</dbReference>
<evidence type="ECO:0000256" key="3">
    <source>
        <dbReference type="ARBA" id="ARBA00006434"/>
    </source>
</evidence>
<evidence type="ECO:0000256" key="10">
    <source>
        <dbReference type="ARBA" id="ARBA00022840"/>
    </source>
</evidence>
<dbReference type="InterPro" id="IPR035965">
    <property type="entry name" value="PAS-like_dom_sf"/>
</dbReference>
<reference evidence="17 18" key="1">
    <citation type="submission" date="2014-01" db="EMBL/GenBank/DDBJ databases">
        <title>Full genme sequencing of cellulolytic bacterium Gynuella sunshinyii YC6258T gen. nov., sp. nov.</title>
        <authorList>
            <person name="Khan H."/>
            <person name="Chung E.J."/>
            <person name="Chung Y.R."/>
        </authorList>
    </citation>
    <scope>NUCLEOTIDE SEQUENCE [LARGE SCALE GENOMIC DNA]</scope>
    <source>
        <strain evidence="17 18">YC6258</strain>
    </source>
</reference>
<keyword evidence="5" id="KW-0597">Phosphoprotein</keyword>
<dbReference type="SUPFAM" id="SSF47384">
    <property type="entry name" value="Homodimeric domain of signal transducing histidine kinase"/>
    <property type="match status" value="1"/>
</dbReference>
<dbReference type="SMART" id="SM00091">
    <property type="entry name" value="PAS"/>
    <property type="match status" value="1"/>
</dbReference>
<keyword evidence="18" id="KW-1185">Reference proteome</keyword>
<dbReference type="HOGENOM" id="CLU_000445_22_1_6"/>
<evidence type="ECO:0000256" key="1">
    <source>
        <dbReference type="ARBA" id="ARBA00000085"/>
    </source>
</evidence>
<dbReference type="InterPro" id="IPR036890">
    <property type="entry name" value="HATPase_C_sf"/>
</dbReference>
<dbReference type="PATRIC" id="fig|1445510.3.peg.5174"/>
<dbReference type="Pfam" id="PF00512">
    <property type="entry name" value="HisKA"/>
    <property type="match status" value="1"/>
</dbReference>
<keyword evidence="12" id="KW-0902">Two-component regulatory system</keyword>
<feature type="transmembrane region" description="Helical" evidence="14">
    <location>
        <begin position="374"/>
        <end position="393"/>
    </location>
</feature>
<dbReference type="InterPro" id="IPR003661">
    <property type="entry name" value="HisK_dim/P_dom"/>
</dbReference>
<keyword evidence="11 14" id="KW-1133">Transmembrane helix</keyword>
<evidence type="ECO:0000313" key="18">
    <source>
        <dbReference type="Proteomes" id="UP000032266"/>
    </source>
</evidence>
<dbReference type="Pfam" id="PF02518">
    <property type="entry name" value="HATPase_c"/>
    <property type="match status" value="1"/>
</dbReference>
<feature type="transmembrane region" description="Helical" evidence="14">
    <location>
        <begin position="468"/>
        <end position="490"/>
    </location>
</feature>
<evidence type="ECO:0000256" key="8">
    <source>
        <dbReference type="ARBA" id="ARBA00022741"/>
    </source>
</evidence>
<dbReference type="STRING" id="1445510.YC6258_05211"/>
<dbReference type="InterPro" id="IPR000014">
    <property type="entry name" value="PAS"/>
</dbReference>
<dbReference type="InterPro" id="IPR005467">
    <property type="entry name" value="His_kinase_dom"/>
</dbReference>
<evidence type="ECO:0000256" key="5">
    <source>
        <dbReference type="ARBA" id="ARBA00022553"/>
    </source>
</evidence>
<dbReference type="OrthoDB" id="9764438at2"/>
<dbReference type="InterPro" id="IPR036097">
    <property type="entry name" value="HisK_dim/P_sf"/>
</dbReference>
<evidence type="ECO:0000313" key="17">
    <source>
        <dbReference type="EMBL" id="AJQ97241.1"/>
    </source>
</evidence>
<evidence type="ECO:0000256" key="11">
    <source>
        <dbReference type="ARBA" id="ARBA00022989"/>
    </source>
</evidence>
<dbReference type="InterPro" id="IPR013767">
    <property type="entry name" value="PAS_fold"/>
</dbReference>
<dbReference type="PANTHER" id="PTHR43065">
    <property type="entry name" value="SENSOR HISTIDINE KINASE"/>
    <property type="match status" value="1"/>
</dbReference>
<feature type="domain" description="Histidine kinase" evidence="15">
    <location>
        <begin position="759"/>
        <end position="976"/>
    </location>
</feature>
<dbReference type="InterPro" id="IPR038377">
    <property type="entry name" value="Na/Glc_symporter_sf"/>
</dbReference>
<dbReference type="RefSeq" id="WP_044619030.1">
    <property type="nucleotide sequence ID" value="NZ_CP007142.1"/>
</dbReference>
<feature type="transmembrane region" description="Helical" evidence="14">
    <location>
        <begin position="153"/>
        <end position="171"/>
    </location>
</feature>
<dbReference type="InterPro" id="IPR003594">
    <property type="entry name" value="HATPase_dom"/>
</dbReference>
<dbReference type="PRINTS" id="PR00344">
    <property type="entry name" value="BCTRLSENSOR"/>
</dbReference>
<feature type="transmembrane region" description="Helical" evidence="14">
    <location>
        <begin position="239"/>
        <end position="261"/>
    </location>
</feature>
<feature type="domain" description="PAS" evidence="16">
    <location>
        <begin position="626"/>
        <end position="670"/>
    </location>
</feature>
<feature type="transmembrane region" description="Helical" evidence="14">
    <location>
        <begin position="39"/>
        <end position="58"/>
    </location>
</feature>
<feature type="transmembrane region" description="Helical" evidence="14">
    <location>
        <begin position="6"/>
        <end position="27"/>
    </location>
</feature>
<feature type="transmembrane region" description="Helical" evidence="14">
    <location>
        <begin position="112"/>
        <end position="133"/>
    </location>
</feature>
<accession>A0A0C5VSU1</accession>
<evidence type="ECO:0000256" key="12">
    <source>
        <dbReference type="ARBA" id="ARBA00023012"/>
    </source>
</evidence>
<evidence type="ECO:0000256" key="13">
    <source>
        <dbReference type="ARBA" id="ARBA00023136"/>
    </source>
</evidence>
<evidence type="ECO:0000256" key="6">
    <source>
        <dbReference type="ARBA" id="ARBA00022679"/>
    </source>
</evidence>
<comment type="subcellular location">
    <subcellularLocation>
        <location evidence="2">Membrane</location>
        <topology evidence="2">Multi-pass membrane protein</topology>
    </subcellularLocation>
</comment>
<dbReference type="Gene3D" id="3.30.450.20">
    <property type="entry name" value="PAS domain"/>
    <property type="match status" value="1"/>
</dbReference>
<dbReference type="CDD" id="cd10322">
    <property type="entry name" value="SLC5sbd"/>
    <property type="match status" value="1"/>
</dbReference>
<sequence>MTFSLSLLFAIGFGYLLLLFLLAHVVEKEWIAREWARHPLVYVLSIGVYCSAWAYFGTTGLAYEYGYGYLTYYMGLSAAFLLYPFLLKPFLKITKNHSLGSLADVFAFRYHSRWAGTATTICMLLAILPLLALQIQAITDATVILAPDTNATPVGLAFCAMMIAFTTLYGARQIHPRERHRSLIFAIAFESFFKLLMFVGLGIVAVFYVFETPEKLQQWLNGPGFILRNRLNTMPIQTWMLMSLLFIFAPLTMPHLFQALLRENRNPTHLRYATWAVPIYLFLMALPVLPIMWAGMYLGQPTNPEFYSLALGLGLQSPVITILAYLGGVSAASGLLIVATLAMASMTLNHVILPIHTPKGDEDIYHWLLWTRRGLIVTIILAAYLVYMLLGQIHNLSSLGIASFVGVLQFVPGIIGTVFWSRANRKGFLTGLVAGMLIWFISIFYPLLVDSFSLTYRLPLRFALSESAWAYATSISISVNLVLFLVVSWFTETSEEEKKAARACSQDALADTKRRQLVARSSDQITEALSTALGKVSAEREVNRVLKELNLPVGEYRPFALRRMRDRIETNLSGLMGPSVAQTIVQRYLPYASDDEFGKEDINLIESQLEGYHTQLTGLAAELDNLRRYHRQTLENLPVGVCSIGSDTEVLMWNPIMTEITGIEAKDIVGSHLNSLPLQWQTLLSRFMQGLSTHAYKKELVIGSRKRWYNLHKASLPQGEKTLSEGTVILVEDQTEIQMLEDELVHTERLASIGSLAAGVAHEIGNPVTGIDCLAQDLLYESDSPMVKEAAEQIREQTRRVTQIVQSLVNYAHAGSTTGKSEHIAHPLHMIVHEAIKLLELSKKSRDVEFINNVPQQVEVICDPHRLSQVFINLLNNARDASEPGSYVAVNLHEPENNHFVTVEVLDRGSGINPEHLDHIFEPFFTTKDVGKGTGLGLWIAYSIVEEHYGQIQVESPAFKVEGIGTSVIITLPKANRPSNPEEQL</sequence>
<dbReference type="EC" id="2.7.13.3" evidence="4"/>
<dbReference type="SMART" id="SM00388">
    <property type="entry name" value="HisKA"/>
    <property type="match status" value="1"/>
</dbReference>